<dbReference type="OrthoDB" id="9770452at2"/>
<dbReference type="InterPro" id="IPR037396">
    <property type="entry name" value="FMN_HAD"/>
</dbReference>
<dbReference type="InterPro" id="IPR008259">
    <property type="entry name" value="FMN_hydac_DH_AS"/>
</dbReference>
<dbReference type="RefSeq" id="WP_153467921.1">
    <property type="nucleotide sequence ID" value="NZ_WBOF01000003.1"/>
</dbReference>
<feature type="binding site" evidence="7">
    <location>
        <position position="173"/>
    </location>
    <ligand>
        <name>glyoxylate</name>
        <dbReference type="ChEBI" id="CHEBI:36655"/>
    </ligand>
</feature>
<feature type="binding site" evidence="7">
    <location>
        <position position="268"/>
    </location>
    <ligand>
        <name>glyoxylate</name>
        <dbReference type="ChEBI" id="CHEBI:36655"/>
    </ligand>
</feature>
<feature type="binding site" evidence="7">
    <location>
        <position position="138"/>
    </location>
    <ligand>
        <name>glyoxylate</name>
        <dbReference type="ChEBI" id="CHEBI:36655"/>
    </ligand>
</feature>
<evidence type="ECO:0000256" key="2">
    <source>
        <dbReference type="ARBA" id="ARBA00022630"/>
    </source>
</evidence>
<protein>
    <submittedName>
        <fullName evidence="9">Alpha-hydroxy-acid oxidizing protein</fullName>
    </submittedName>
</protein>
<keyword evidence="10" id="KW-1185">Reference proteome</keyword>
<dbReference type="GO" id="GO:0010181">
    <property type="term" value="F:FMN binding"/>
    <property type="evidence" value="ECO:0007669"/>
    <property type="project" value="InterPro"/>
</dbReference>
<dbReference type="PANTHER" id="PTHR10578">
    <property type="entry name" value="S -2-HYDROXY-ACID OXIDASE-RELATED"/>
    <property type="match status" value="1"/>
</dbReference>
<comment type="caution">
    <text evidence="9">The sequence shown here is derived from an EMBL/GenBank/DDBJ whole genome shotgun (WGS) entry which is preliminary data.</text>
</comment>
<evidence type="ECO:0000256" key="7">
    <source>
        <dbReference type="PIRSR" id="PIRSR000138-2"/>
    </source>
</evidence>
<sequence>MTAVPATFAPEDLLSPADFERAAAALLPAPVRDFVAGGSGTELTLAANRAAFDQVRIVPRALRDVSGCALATTLLGRPVSMPVATAPVGYQKLVHPEGELAAACAAKEAGIPFTVGTLSSYTLEEVAAVGATTWFQLYMLRDRDQSFDLVRRAEDAGCAAVMLTADVPWMARRRRDLRNGFALPDDVVAANLSAGTGSAAHRAASGESAVARHTAAAFAPSLNWADLEELRRRTRLPLLVKGVLDPADAARAAECGVDAVVVSNHGGRQLDGAVASIDVLAEVCTAVAGRCEVLLDSGIRSGVDVLKALALGASGVLVGRPLLWGLATGGTEGAHRVLELLATELRDALGLAGCSEVGAARSLRTFRGPWPADRTGAAYRENGGVEGTVQR</sequence>
<dbReference type="InterPro" id="IPR013785">
    <property type="entry name" value="Aldolase_TIM"/>
</dbReference>
<keyword evidence="4" id="KW-0560">Oxidoreductase</keyword>
<evidence type="ECO:0000313" key="10">
    <source>
        <dbReference type="Proteomes" id="UP000450000"/>
    </source>
</evidence>
<accession>A0A6N7L3B0</accession>
<feature type="binding site" evidence="7">
    <location>
        <position position="164"/>
    </location>
    <ligand>
        <name>FMN</name>
        <dbReference type="ChEBI" id="CHEBI:58210"/>
    </ligand>
</feature>
<proteinExistence type="inferred from homology"/>
<feature type="active site" description="Proton acceptor" evidence="6">
    <location>
        <position position="265"/>
    </location>
</feature>
<feature type="binding site" evidence="7">
    <location>
        <begin position="87"/>
        <end position="89"/>
    </location>
    <ligand>
        <name>FMN</name>
        <dbReference type="ChEBI" id="CHEBI:58210"/>
    </ligand>
</feature>
<dbReference type="Pfam" id="PF01070">
    <property type="entry name" value="FMN_dh"/>
    <property type="match status" value="1"/>
</dbReference>
<feature type="binding site" evidence="7">
    <location>
        <position position="263"/>
    </location>
    <ligand>
        <name>glyoxylate</name>
        <dbReference type="ChEBI" id="CHEBI:36655"/>
    </ligand>
</feature>
<dbReference type="PANTHER" id="PTHR10578:SF107">
    <property type="entry name" value="2-HYDROXYACID OXIDASE 1"/>
    <property type="match status" value="1"/>
</dbReference>
<evidence type="ECO:0000256" key="5">
    <source>
        <dbReference type="ARBA" id="ARBA00024042"/>
    </source>
</evidence>
<evidence type="ECO:0000313" key="9">
    <source>
        <dbReference type="EMBL" id="MQS16624.1"/>
    </source>
</evidence>
<dbReference type="Gene3D" id="3.20.20.70">
    <property type="entry name" value="Aldolase class I"/>
    <property type="match status" value="1"/>
</dbReference>
<dbReference type="PROSITE" id="PS51349">
    <property type="entry name" value="FMN_HYDROXY_ACID_DH_2"/>
    <property type="match status" value="1"/>
</dbReference>
<evidence type="ECO:0000256" key="3">
    <source>
        <dbReference type="ARBA" id="ARBA00022643"/>
    </source>
</evidence>
<keyword evidence="3 7" id="KW-0288">FMN</keyword>
<feature type="binding site" evidence="7">
    <location>
        <begin position="296"/>
        <end position="300"/>
    </location>
    <ligand>
        <name>FMN</name>
        <dbReference type="ChEBI" id="CHEBI:58210"/>
    </ligand>
</feature>
<feature type="binding site" evidence="7">
    <location>
        <position position="136"/>
    </location>
    <ligand>
        <name>FMN</name>
        <dbReference type="ChEBI" id="CHEBI:58210"/>
    </ligand>
</feature>
<dbReference type="InterPro" id="IPR000262">
    <property type="entry name" value="FMN-dep_DH"/>
</dbReference>
<dbReference type="EMBL" id="WBOF01000003">
    <property type="protein sequence ID" value="MQS16624.1"/>
    <property type="molecule type" value="Genomic_DNA"/>
</dbReference>
<keyword evidence="2 7" id="KW-0285">Flavoprotein</keyword>
<dbReference type="Proteomes" id="UP000450000">
    <property type="component" value="Unassembled WGS sequence"/>
</dbReference>
<dbReference type="CDD" id="cd02809">
    <property type="entry name" value="alpha_hydroxyacid_oxid_FMN"/>
    <property type="match status" value="1"/>
</dbReference>
<dbReference type="FunFam" id="3.20.20.70:FF:000029">
    <property type="entry name" value="L-lactate dehydrogenase"/>
    <property type="match status" value="1"/>
</dbReference>
<gene>
    <name evidence="9" type="ORF">F7Q99_31670</name>
</gene>
<comment type="cofactor">
    <cofactor evidence="1">
        <name>FMN</name>
        <dbReference type="ChEBI" id="CHEBI:58210"/>
    </cofactor>
</comment>
<dbReference type="SUPFAM" id="SSF51395">
    <property type="entry name" value="FMN-linked oxidoreductases"/>
    <property type="match status" value="1"/>
</dbReference>
<evidence type="ECO:0000259" key="8">
    <source>
        <dbReference type="PROSITE" id="PS51349"/>
    </source>
</evidence>
<feature type="binding site" evidence="7">
    <location>
        <position position="241"/>
    </location>
    <ligand>
        <name>FMN</name>
        <dbReference type="ChEBI" id="CHEBI:58210"/>
    </ligand>
</feature>
<name>A0A6N7L3B0_9ACTN</name>
<evidence type="ECO:0000256" key="6">
    <source>
        <dbReference type="PIRSR" id="PIRSR000138-1"/>
    </source>
</evidence>
<dbReference type="PROSITE" id="PS00557">
    <property type="entry name" value="FMN_HYDROXY_ACID_DH_1"/>
    <property type="match status" value="1"/>
</dbReference>
<organism evidence="9 10">
    <name type="scientific">Streptomyces kaniharaensis</name>
    <dbReference type="NCBI Taxonomy" id="212423"/>
    <lineage>
        <taxon>Bacteria</taxon>
        <taxon>Bacillati</taxon>
        <taxon>Actinomycetota</taxon>
        <taxon>Actinomycetes</taxon>
        <taxon>Kitasatosporales</taxon>
        <taxon>Streptomycetaceae</taxon>
        <taxon>Streptomyces</taxon>
    </lineage>
</organism>
<dbReference type="PIRSF" id="PIRSF000138">
    <property type="entry name" value="Al-hdrx_acd_dh"/>
    <property type="match status" value="1"/>
</dbReference>
<feature type="binding site" evidence="7">
    <location>
        <position position="265"/>
    </location>
    <ligand>
        <name>glyoxylate</name>
        <dbReference type="ChEBI" id="CHEBI:36655"/>
    </ligand>
</feature>
<dbReference type="AlphaFoldDB" id="A0A6N7L3B0"/>
<dbReference type="InterPro" id="IPR012133">
    <property type="entry name" value="Alpha-hydoxy_acid_DH_FMN"/>
</dbReference>
<feature type="binding site" evidence="7">
    <location>
        <begin position="319"/>
        <end position="320"/>
    </location>
    <ligand>
        <name>FMN</name>
        <dbReference type="ChEBI" id="CHEBI:58210"/>
    </ligand>
</feature>
<reference evidence="9 10" key="1">
    <citation type="submission" date="2019-09" db="EMBL/GenBank/DDBJ databases">
        <title>Genome Sequences of Streptomyces kaniharaensis ATCC 21070.</title>
        <authorList>
            <person name="Zhu W."/>
            <person name="De Crecy-Lagard V."/>
            <person name="Richards N.G."/>
        </authorList>
    </citation>
    <scope>NUCLEOTIDE SEQUENCE [LARGE SCALE GENOMIC DNA]</scope>
    <source>
        <strain evidence="9 10">SF-557</strain>
    </source>
</reference>
<feature type="domain" description="FMN hydroxy acid dehydrogenase" evidence="8">
    <location>
        <begin position="8"/>
        <end position="370"/>
    </location>
</feature>
<comment type="similarity">
    <text evidence="5">Belongs to the FMN-dependent alpha-hydroxy acid dehydrogenase family.</text>
</comment>
<evidence type="ECO:0000256" key="1">
    <source>
        <dbReference type="ARBA" id="ARBA00001917"/>
    </source>
</evidence>
<evidence type="ECO:0000256" key="4">
    <source>
        <dbReference type="ARBA" id="ARBA00023002"/>
    </source>
</evidence>
<dbReference type="GO" id="GO:0016614">
    <property type="term" value="F:oxidoreductase activity, acting on CH-OH group of donors"/>
    <property type="evidence" value="ECO:0007669"/>
    <property type="project" value="UniProtKB-ARBA"/>
</dbReference>